<dbReference type="Proteomes" id="UP000290809">
    <property type="component" value="Unassembled WGS sequence"/>
</dbReference>
<evidence type="ECO:0000313" key="1">
    <source>
        <dbReference type="EMBL" id="RTG87029.1"/>
    </source>
</evidence>
<keyword evidence="2" id="KW-1185">Reference proteome</keyword>
<dbReference type="AlphaFoldDB" id="A0A430QH73"/>
<reference evidence="1 2" key="1">
    <citation type="journal article" date="2019" name="PLoS Pathog.">
        <title>Genome sequence of the bovine parasite Schistosoma bovis Tanzania.</title>
        <authorList>
            <person name="Oey H."/>
            <person name="Zakrzewski M."/>
            <person name="Gobert G."/>
            <person name="Gravermann K."/>
            <person name="Stoye J."/>
            <person name="Jones M."/>
            <person name="Mcmanus D."/>
            <person name="Krause L."/>
        </authorList>
    </citation>
    <scope>NUCLEOTIDE SEQUENCE [LARGE SCALE GENOMIC DNA]</scope>
    <source>
        <strain evidence="1 2">TAN1997</strain>
    </source>
</reference>
<name>A0A430QH73_SCHBO</name>
<gene>
    <name evidence="1" type="ORF">DC041_0001703</name>
</gene>
<sequence>FAREIGRIIMDSKNLPSKFCYFRSELRMHPPETPLHVTQEAVRMLEAYLNISSLRRPKNTESDSAFLFNPYKPNDLMTGGSNVYHDDISVLPHKDYIKHNELLGADQAPICASANYVNQILNMSLDNRKRLKKLEKISPHFDNTTTHLKDTCSFNCEIIPNKIPLQSMNGSFAQKTELNGFFPRFDNVDGLSAKSRQSDSLYNSVSIESVSPPVFEIPIQIPDIKTGSSLSKRFVMKDDSVSSSIMRFHSVCSGSAENTHTIPEIEEWSAIEVNSHHNEYTRRSSVKSAPEDVQHCLRIIPKRSATKKWFKFRLPKSGFNLKSHIGNKLSTAKEEIFELNSVFMGTSSHEKASTLEKEYNGCAEVNGTLFPPIPNRKLSTNIINKPNERLHHPPLTNVCAQLFPRLFRQNESSSNYLSSGFFPRIHRLSTNTIRRVKRKKRTVRKLDKISTQASVEEQEEEFRLLPLYTKRRSSKFSHHGNVGLIKNKGNLLVKEVEYNLLNRSNHSSDKEFLENDSFNTPIMNSKTWPIGSPSSKVSGEIACLYRGLIETIGSDKLIESTSQTWSHFTHRKPQSSDKTNVPFRLLPLYTKRRSSKFSHHGNVGLIKNKGNLLVKEVEYNLLNRSNHSSDKEFLENDSFNAPIMNSKTWPIGSPSSKVSGEIACLYRGLIETIGSDKLIESTSQTWSHFTHRKPQSSDKTNVPSFNLNSVMVQCDKSNKSTFDFTINDLSTMQHCTIDHTKVTDEIVSSREATDEALKNTTISSKPNQANKSSTKNELFFNKVTQNLENCAVRNSSNSSELQNELKVENFNHSSTNDNTHYPYAKYVAAMIDALSERLMGKISEDDLELRFQTLEAEASKAAKHKNAQSVKRERFYSVSNEAENLRCQNSLENTTRGNSSSDENIFNNITERNELKNRRCHSVTNFFATTKSSDLHNASSLESSQRNLKYSCLEQVKRLQLRNKLIITEDLLNRLVNHTNYPNFEADILNLLGRQPNWHRIAILYYLTRCSVRHILNLHIEKLETIQESTSSSSMLRQSININSDSEEIDGSYLQSSGSKSPPSNFYPSNSTYETIIRDTGQCRANIGRIKDYTITFFTRWYADWVYKRGGWVSFY</sequence>
<feature type="non-terminal residue" evidence="1">
    <location>
        <position position="1"/>
    </location>
</feature>
<evidence type="ECO:0000313" key="2">
    <source>
        <dbReference type="Proteomes" id="UP000290809"/>
    </source>
</evidence>
<dbReference type="EMBL" id="QMKO01001729">
    <property type="protein sequence ID" value="RTG87029.1"/>
    <property type="molecule type" value="Genomic_DNA"/>
</dbReference>
<organism evidence="1 2">
    <name type="scientific">Schistosoma bovis</name>
    <name type="common">Blood fluke</name>
    <dbReference type="NCBI Taxonomy" id="6184"/>
    <lineage>
        <taxon>Eukaryota</taxon>
        <taxon>Metazoa</taxon>
        <taxon>Spiralia</taxon>
        <taxon>Lophotrochozoa</taxon>
        <taxon>Platyhelminthes</taxon>
        <taxon>Trematoda</taxon>
        <taxon>Digenea</taxon>
        <taxon>Strigeidida</taxon>
        <taxon>Schistosomatoidea</taxon>
        <taxon>Schistosomatidae</taxon>
        <taxon>Schistosoma</taxon>
    </lineage>
</organism>
<accession>A0A430QH73</accession>
<proteinExistence type="predicted"/>
<comment type="caution">
    <text evidence="1">The sequence shown here is derived from an EMBL/GenBank/DDBJ whole genome shotgun (WGS) entry which is preliminary data.</text>
</comment>
<protein>
    <submittedName>
        <fullName evidence="1">Uncharacterized protein</fullName>
    </submittedName>
</protein>